<evidence type="ECO:0000313" key="8">
    <source>
        <dbReference type="Proteomes" id="UP000004567"/>
    </source>
</evidence>
<proteinExistence type="inferred from homology"/>
<comment type="similarity">
    <text evidence="5">Belongs to the RqcP family.</text>
</comment>
<comment type="subunit">
    <text evidence="5">Associates with stalled 50S ribosomal subunits. Binds to RqcH, 23S rRNA and the P-site tRNA. Does not require RqcH for association with 50S subunits.</text>
</comment>
<dbReference type="GO" id="GO:0019843">
    <property type="term" value="F:rRNA binding"/>
    <property type="evidence" value="ECO:0007669"/>
    <property type="project" value="UniProtKB-UniRule"/>
</dbReference>
<dbReference type="OrthoDB" id="9805210at2"/>
<evidence type="ECO:0000256" key="2">
    <source>
        <dbReference type="ARBA" id="ARBA00022730"/>
    </source>
</evidence>
<dbReference type="InterPro" id="IPR036986">
    <property type="entry name" value="S4_RNA-bd_sf"/>
</dbReference>
<dbReference type="EMBL" id="AICN01000007">
    <property type="protein sequence ID" value="EHS87455.1"/>
    <property type="molecule type" value="Genomic_DNA"/>
</dbReference>
<evidence type="ECO:0000256" key="3">
    <source>
        <dbReference type="ARBA" id="ARBA00022884"/>
    </source>
</evidence>
<dbReference type="HAMAP" id="MF_00871">
    <property type="entry name" value="RqcP"/>
    <property type="match status" value="1"/>
</dbReference>
<keyword evidence="1 5" id="KW-0820">tRNA-binding</keyword>
<keyword evidence="2 5" id="KW-0699">rRNA-binding</keyword>
<dbReference type="GO" id="GO:0000049">
    <property type="term" value="F:tRNA binding"/>
    <property type="evidence" value="ECO:0007669"/>
    <property type="project" value="UniProtKB-UniRule"/>
</dbReference>
<dbReference type="PIRSF" id="PIRSF038881">
    <property type="entry name" value="RNAbp_HP1423"/>
    <property type="match status" value="1"/>
</dbReference>
<keyword evidence="3 5" id="KW-0694">RNA-binding</keyword>
<dbReference type="GO" id="GO:0043023">
    <property type="term" value="F:ribosomal large subunit binding"/>
    <property type="evidence" value="ECO:0007669"/>
    <property type="project" value="UniProtKB-UniRule"/>
</dbReference>
<protein>
    <recommendedName>
        <fullName evidence="5">RQC P-site tRNA stabilizing factor</fullName>
        <shortName evidence="5">RqcP</shortName>
    </recommendedName>
    <alternativeName>
        <fullName evidence="5">Ribosome-associated protein quality control protein P</fullName>
    </alternativeName>
</protein>
<feature type="domain" description="RNA-binding S4" evidence="6">
    <location>
        <begin position="1"/>
        <end position="64"/>
    </location>
</feature>
<evidence type="ECO:0000259" key="6">
    <source>
        <dbReference type="SMART" id="SM00363"/>
    </source>
</evidence>
<dbReference type="GO" id="GO:0072344">
    <property type="term" value="P:rescue of stalled ribosome"/>
    <property type="evidence" value="ECO:0007669"/>
    <property type="project" value="UniProtKB-UniRule"/>
</dbReference>
<comment type="function">
    <text evidence="5">Key component of the ribosome quality control system (RQC), a ribosome-associated complex that mediates the extraction of incompletely synthesized nascent chains from stalled ribosomes and their subsequent degradation. RqcH recruits Ala-charged tRNA, and with RqcP directs the elongation of stalled nascent chains on 50S ribosomal subunits, leading to non-templated C-terminal alanine extensions (Ala tail). The Ala tail promotes nascent chain degradation. RqcP is associated with the translocation-like movement of the peptidyl-tRNA from the A-site into the P-site.</text>
</comment>
<evidence type="ECO:0000313" key="7">
    <source>
        <dbReference type="EMBL" id="EHS87455.1"/>
    </source>
</evidence>
<dbReference type="Pfam" id="PF01479">
    <property type="entry name" value="S4"/>
    <property type="match status" value="1"/>
</dbReference>
<keyword evidence="7" id="KW-0346">Stress response</keyword>
<dbReference type="SUPFAM" id="SSF55174">
    <property type="entry name" value="Alpha-L RNA-binding motif"/>
    <property type="match status" value="1"/>
</dbReference>
<dbReference type="InterPro" id="IPR025490">
    <property type="entry name" value="RqcP"/>
</dbReference>
<dbReference type="SMART" id="SM00363">
    <property type="entry name" value="S4"/>
    <property type="match status" value="1"/>
</dbReference>
<dbReference type="CDD" id="cd00165">
    <property type="entry name" value="S4"/>
    <property type="match status" value="1"/>
</dbReference>
<gene>
    <name evidence="5" type="primary">rqcP</name>
    <name evidence="7" type="ORF">PS3_19959</name>
</gene>
<dbReference type="AlphaFoldDB" id="H4GI04"/>
<sequence>MRLDKYLKISRIIKRRPIAKKIADQGRIMVNDKVAKSSSSVVTGDVVTIKFGNKTLVVKVKQLLDSTKKEDAEQMYEILEEKYEQDFREI</sequence>
<name>H4GI04_9LACO</name>
<dbReference type="InterPro" id="IPR002942">
    <property type="entry name" value="S4_RNA-bd"/>
</dbReference>
<dbReference type="STRING" id="1144300.PS3_19959"/>
<comment type="caution">
    <text evidence="7">The sequence shown here is derived from an EMBL/GenBank/DDBJ whole genome shotgun (WGS) entry which is preliminary data.</text>
</comment>
<dbReference type="PROSITE" id="PS50889">
    <property type="entry name" value="S4"/>
    <property type="match status" value="1"/>
</dbReference>
<organism evidence="7 8">
    <name type="scientific">Limosilactobacillus gastricus PS3</name>
    <dbReference type="NCBI Taxonomy" id="1144300"/>
    <lineage>
        <taxon>Bacteria</taxon>
        <taxon>Bacillati</taxon>
        <taxon>Bacillota</taxon>
        <taxon>Bacilli</taxon>
        <taxon>Lactobacillales</taxon>
        <taxon>Lactobacillaceae</taxon>
        <taxon>Limosilactobacillus</taxon>
    </lineage>
</organism>
<evidence type="ECO:0000256" key="1">
    <source>
        <dbReference type="ARBA" id="ARBA00022555"/>
    </source>
</evidence>
<evidence type="ECO:0000256" key="4">
    <source>
        <dbReference type="ARBA" id="ARBA00022917"/>
    </source>
</evidence>
<reference evidence="7 8" key="1">
    <citation type="journal article" date="2013" name="Genome Announc.">
        <title>Genome Sequence of Lactobacillus gastricus PS3, a Strain Isolated from Human Milk.</title>
        <authorList>
            <person name="Martin V."/>
            <person name="Cardenas N."/>
            <person name="Jimenez E."/>
            <person name="Maldonado A."/>
            <person name="Rodriguez J.M."/>
            <person name="Fernandez L."/>
        </authorList>
    </citation>
    <scope>NUCLEOTIDE SEQUENCE [LARGE SCALE GENOMIC DNA]</scope>
    <source>
        <strain evidence="7 8">PS3</strain>
    </source>
</reference>
<evidence type="ECO:0000256" key="5">
    <source>
        <dbReference type="HAMAP-Rule" id="MF_00871"/>
    </source>
</evidence>
<dbReference type="Proteomes" id="UP000004567">
    <property type="component" value="Unassembled WGS sequence"/>
</dbReference>
<dbReference type="Gene3D" id="3.10.290.10">
    <property type="entry name" value="RNA-binding S4 domain"/>
    <property type="match status" value="1"/>
</dbReference>
<dbReference type="PATRIC" id="fig|1144300.3.peg.136"/>
<dbReference type="RefSeq" id="WP_007121688.1">
    <property type="nucleotide sequence ID" value="NZ_AICN01000007.1"/>
</dbReference>
<accession>H4GI04</accession>
<keyword evidence="4 5" id="KW-0648">Protein biosynthesis</keyword>